<feature type="coiled-coil region" evidence="3">
    <location>
        <begin position="136"/>
        <end position="163"/>
    </location>
</feature>
<dbReference type="OrthoDB" id="2441647at2759"/>
<evidence type="ECO:0000256" key="2">
    <source>
        <dbReference type="ARBA" id="ARBA00023054"/>
    </source>
</evidence>
<keyword evidence="6" id="KW-1185">Reference proteome</keyword>
<dbReference type="PRINTS" id="PR01248">
    <property type="entry name" value="TYPE1KERATIN"/>
</dbReference>
<dbReference type="Proteomes" id="UP000504617">
    <property type="component" value="Unplaced"/>
</dbReference>
<dbReference type="Gene3D" id="1.20.5.170">
    <property type="match status" value="1"/>
</dbReference>
<evidence type="ECO:0000256" key="3">
    <source>
        <dbReference type="SAM" id="Coils"/>
    </source>
</evidence>
<dbReference type="Gene3D" id="1.20.5.1160">
    <property type="entry name" value="Vasodilator-stimulated phosphoprotein"/>
    <property type="match status" value="1"/>
</dbReference>
<evidence type="ECO:0000256" key="4">
    <source>
        <dbReference type="SAM" id="MobiDB-lite"/>
    </source>
</evidence>
<dbReference type="KEGG" id="tsr:106548838"/>
<dbReference type="GO" id="GO:0045109">
    <property type="term" value="P:intermediate filament organization"/>
    <property type="evidence" value="ECO:0007669"/>
    <property type="project" value="TreeGrafter"/>
</dbReference>
<name>A0A6I9YCD1_9SAUR</name>
<organism evidence="6 7">
    <name type="scientific">Thamnophis sirtalis</name>
    <dbReference type="NCBI Taxonomy" id="35019"/>
    <lineage>
        <taxon>Eukaryota</taxon>
        <taxon>Metazoa</taxon>
        <taxon>Chordata</taxon>
        <taxon>Craniata</taxon>
        <taxon>Vertebrata</taxon>
        <taxon>Euteleostomi</taxon>
        <taxon>Lepidosauria</taxon>
        <taxon>Squamata</taxon>
        <taxon>Bifurcata</taxon>
        <taxon>Unidentata</taxon>
        <taxon>Episquamata</taxon>
        <taxon>Toxicofera</taxon>
        <taxon>Serpentes</taxon>
        <taxon>Colubroidea</taxon>
        <taxon>Colubridae</taxon>
        <taxon>Natricinae</taxon>
        <taxon>Thamnophis</taxon>
    </lineage>
</organism>
<dbReference type="InterPro" id="IPR039008">
    <property type="entry name" value="IF_rod_dom"/>
</dbReference>
<evidence type="ECO:0000313" key="7">
    <source>
        <dbReference type="RefSeq" id="XP_013921793.1"/>
    </source>
</evidence>
<dbReference type="SMART" id="SM01391">
    <property type="entry name" value="Filament"/>
    <property type="match status" value="1"/>
</dbReference>
<evidence type="ECO:0000259" key="5">
    <source>
        <dbReference type="PROSITE" id="PS51842"/>
    </source>
</evidence>
<evidence type="ECO:0000313" key="6">
    <source>
        <dbReference type="Proteomes" id="UP000504617"/>
    </source>
</evidence>
<dbReference type="PANTHER" id="PTHR23239:SF379">
    <property type="entry name" value="IF ROD DOMAIN-CONTAINING PROTEIN"/>
    <property type="match status" value="1"/>
</dbReference>
<dbReference type="GO" id="GO:0005882">
    <property type="term" value="C:intermediate filament"/>
    <property type="evidence" value="ECO:0007669"/>
    <property type="project" value="UniProtKB-KW"/>
</dbReference>
<dbReference type="PROSITE" id="PS51842">
    <property type="entry name" value="IF_ROD_2"/>
    <property type="match status" value="1"/>
</dbReference>
<keyword evidence="2 3" id="KW-0175">Coiled coil</keyword>
<proteinExistence type="predicted"/>
<dbReference type="AlphaFoldDB" id="A0A6I9YCD1"/>
<dbReference type="Pfam" id="PF00038">
    <property type="entry name" value="Filament"/>
    <property type="match status" value="1"/>
</dbReference>
<feature type="region of interest" description="Disordered" evidence="4">
    <location>
        <begin position="527"/>
        <end position="551"/>
    </location>
</feature>
<dbReference type="GO" id="GO:0005198">
    <property type="term" value="F:structural molecule activity"/>
    <property type="evidence" value="ECO:0007669"/>
    <property type="project" value="InterPro"/>
</dbReference>
<protein>
    <submittedName>
        <fullName evidence="7">Keratin, type I cytoskeletal 10-like</fullName>
    </submittedName>
</protein>
<dbReference type="GO" id="GO:0030855">
    <property type="term" value="P:epithelial cell differentiation"/>
    <property type="evidence" value="ECO:0007669"/>
    <property type="project" value="TreeGrafter"/>
</dbReference>
<dbReference type="PANTHER" id="PTHR23239">
    <property type="entry name" value="INTERMEDIATE FILAMENT"/>
    <property type="match status" value="1"/>
</dbReference>
<feature type="compositionally biased region" description="Polar residues" evidence="4">
    <location>
        <begin position="535"/>
        <end position="551"/>
    </location>
</feature>
<reference evidence="7" key="1">
    <citation type="submission" date="2025-08" db="UniProtKB">
        <authorList>
            <consortium name="RefSeq"/>
        </authorList>
    </citation>
    <scope>IDENTIFICATION</scope>
    <source>
        <tissue evidence="7">Skeletal muscle</tissue>
    </source>
</reference>
<accession>A0A6I9YCD1</accession>
<dbReference type="RefSeq" id="XP_013921793.1">
    <property type="nucleotide sequence ID" value="XM_014066318.1"/>
</dbReference>
<dbReference type="FunFam" id="1.20.5.170:FF:000002">
    <property type="entry name" value="Type I keratin KA11"/>
    <property type="match status" value="1"/>
</dbReference>
<feature type="coiled-coil region" evidence="3">
    <location>
        <begin position="250"/>
        <end position="437"/>
    </location>
</feature>
<dbReference type="SUPFAM" id="SSF64593">
    <property type="entry name" value="Intermediate filament protein, coiled coil region"/>
    <property type="match status" value="2"/>
</dbReference>
<dbReference type="GeneID" id="106548838"/>
<dbReference type="Gene3D" id="1.20.5.500">
    <property type="entry name" value="Single helix bin"/>
    <property type="match status" value="1"/>
</dbReference>
<sequence>MSCSTKGGGSSVGGGRICGGSSIKITSSGSSRGLSGKSYGGSRSGYGGGGFSSGSCGRISRGRISYGGSCYGGGSYGGGSYGGGSYGGHGGSGYGGVCYGGGSYGGGSYGGGSYGGGSGYPFSSGSFSGGDGGVFSSNEKATMQNLNDRLANYLDQVKRLEDENCQLEIWIKEWYQKHGDIGPDKDYSHYYQEIDQLYNELIAETDDYNKILLNIDNTRMTAEDFKLKYNTEAGLRQNVEADINGLRPLLDQLTLAKSELEMQFESLKEELICLKKNHEETLRGLRGQRGHGDVSVEVNAAPGQDLKQRLDQLRCEYENIIEQNRKEVEAWYESKMEEVRQEVTSSDQEISSSNHQLSELRREYQTLEIELQSQISLIQSMQTNLEDTERRYNMQLQQIQNMIEPVEGELASIRCEIESQNQEYQLLLGIKTRLEQEICQYRRLLEEGQQEIGSGGYGGGHGGGRRGGGGISGGGVCVGGGVSGGSLGGGGVCVGGGVSGGSISGGSHSGGGVCIGGGIGGGHIGGGISSRPQCYPTSSHSQGGKTDSQDPINMLLQVVPERYAEKEMKLLKWNADHSSPKRFRAENKTEIDP</sequence>
<dbReference type="InterPro" id="IPR002957">
    <property type="entry name" value="Keratin_I"/>
</dbReference>
<feature type="domain" description="IF rod" evidence="5">
    <location>
        <begin position="139"/>
        <end position="452"/>
    </location>
</feature>
<evidence type="ECO:0000256" key="1">
    <source>
        <dbReference type="ARBA" id="ARBA00022754"/>
    </source>
</evidence>
<gene>
    <name evidence="7" type="primary">LOC106548838</name>
</gene>
<keyword evidence="1" id="KW-0403">Intermediate filament</keyword>